<evidence type="ECO:0000313" key="2">
    <source>
        <dbReference type="EMBL" id="GIQ80368.1"/>
    </source>
</evidence>
<feature type="compositionally biased region" description="Basic and acidic residues" evidence="1">
    <location>
        <begin position="1550"/>
        <end position="1569"/>
    </location>
</feature>
<gene>
    <name evidence="2" type="ORF">KIPB_001156</name>
</gene>
<proteinExistence type="predicted"/>
<feature type="compositionally biased region" description="Basic and acidic residues" evidence="1">
    <location>
        <begin position="93"/>
        <end position="104"/>
    </location>
</feature>
<feature type="compositionally biased region" description="Low complexity" evidence="1">
    <location>
        <begin position="946"/>
        <end position="960"/>
    </location>
</feature>
<keyword evidence="3" id="KW-1185">Reference proteome</keyword>
<feature type="compositionally biased region" description="Polar residues" evidence="1">
    <location>
        <begin position="1593"/>
        <end position="1608"/>
    </location>
</feature>
<feature type="region of interest" description="Disordered" evidence="1">
    <location>
        <begin position="70"/>
        <end position="106"/>
    </location>
</feature>
<organism evidence="2 3">
    <name type="scientific">Kipferlia bialata</name>
    <dbReference type="NCBI Taxonomy" id="797122"/>
    <lineage>
        <taxon>Eukaryota</taxon>
        <taxon>Metamonada</taxon>
        <taxon>Carpediemonas-like organisms</taxon>
        <taxon>Kipferlia</taxon>
    </lineage>
</organism>
<feature type="compositionally biased region" description="Low complexity" evidence="1">
    <location>
        <begin position="880"/>
        <end position="889"/>
    </location>
</feature>
<accession>A0A9K3GF02</accession>
<feature type="region of interest" description="Disordered" evidence="1">
    <location>
        <begin position="1549"/>
        <end position="1651"/>
    </location>
</feature>
<comment type="caution">
    <text evidence="2">The sequence shown here is derived from an EMBL/GenBank/DDBJ whole genome shotgun (WGS) entry which is preliminary data.</text>
</comment>
<protein>
    <submittedName>
        <fullName evidence="2">Uncharacterized protein</fullName>
    </submittedName>
</protein>
<evidence type="ECO:0000313" key="3">
    <source>
        <dbReference type="Proteomes" id="UP000265618"/>
    </source>
</evidence>
<reference evidence="2 3" key="1">
    <citation type="journal article" date="2018" name="PLoS ONE">
        <title>The draft genome of Kipferlia bialata reveals reductive genome evolution in fornicate parasites.</title>
        <authorList>
            <person name="Tanifuji G."/>
            <person name="Takabayashi S."/>
            <person name="Kume K."/>
            <person name="Takagi M."/>
            <person name="Nakayama T."/>
            <person name="Kamikawa R."/>
            <person name="Inagaki Y."/>
            <person name="Hashimoto T."/>
        </authorList>
    </citation>
    <scope>NUCLEOTIDE SEQUENCE [LARGE SCALE GENOMIC DNA]</scope>
    <source>
        <strain evidence="2">NY0173</strain>
    </source>
</reference>
<feature type="compositionally biased region" description="Basic and acidic residues" evidence="1">
    <location>
        <begin position="901"/>
        <end position="910"/>
    </location>
</feature>
<dbReference type="EMBL" id="BDIP01000155">
    <property type="protein sequence ID" value="GIQ80368.1"/>
    <property type="molecule type" value="Genomic_DNA"/>
</dbReference>
<feature type="compositionally biased region" description="Basic and acidic residues" evidence="1">
    <location>
        <begin position="851"/>
        <end position="879"/>
    </location>
</feature>
<dbReference type="SUPFAM" id="SSF141571">
    <property type="entry name" value="Pentapeptide repeat-like"/>
    <property type="match status" value="1"/>
</dbReference>
<dbReference type="InterPro" id="IPR001646">
    <property type="entry name" value="5peptide_repeat"/>
</dbReference>
<dbReference type="Pfam" id="PF00805">
    <property type="entry name" value="Pentapeptide"/>
    <property type="match status" value="1"/>
</dbReference>
<evidence type="ECO:0000256" key="1">
    <source>
        <dbReference type="SAM" id="MobiDB-lite"/>
    </source>
</evidence>
<sequence length="1678" mass="179654">MPGVPVDVRIEEAGGIVLAEFSVPGLFDPAWTLEAVLAAAKEDETGPVTVDAGTEGDMSMSVLTSRIPEREGAEKAQSLDEGFIQDEESTEVEETKAAETKPPGDEFTMSLLCKDPTGASDTMHVVGLDTPVGMLTALVGPSHTGPLILTATYGKRPVTPAPTTLADSTLANLKFPTLSPTVIASLGGIDIDVATALFSGYPFLGTGHHDPLAKPTLSVLSACHGAIVTLCESEIMQVLAVGSVPVDTGRRGVSTQEGRHHILSILLSDGSNASPLATLYAIKAGKGNAEWTPVPLCISADARVVLEGCVAEGEDTACVVCGRDSMDGSIVAGVGSGDSITHILRLDATQETPTLSLACTLERHISQSVSVGEYSTLSCCGDRALVSHGTAMLGSMGPMESMGEFGTDPTPTHVICVSLSTGSVYESTLEGQGHTLSPLGTVLIGPRGHLQMAVKDWMCAPLPGDIIQYSVHGTCLVYTDTDANLVTMDLSPFLHTHLLPASTDYQTVSVPWRERGSGIEPFPPTLSGVSGLTRVAVSLSQESLELVGLAECNYMTGEWSVTLEPKEGVEVMPFLTDKAVVAGGCMHCAFQGQLLSVPLSREGEEAPMPTLYPIALSGQPLPCRDTQFISLPTAAGYRRVRVAPPLPTMGSLPLVPCVLPDRHAVGECVGRACVDGVVCSSDACYSVTGGVWESLTAYSVARAPDVTMGLGTKRQREREMDDAGVSITSKEDVVALSTTITDSGVCVTDTSLANTLARRRVERYTFTQCIFSDLSGASLDTCTFRECNLTGCVLSNVTLLNCTFAKCNLTDITHISGATVVQTTFTECEPADIASLVTPPVEGAAPLPAVQRERRGATGERVQPREEESRPALEEREPTGGETTLTGDTDMVRAPPVSKAAEQEAVRVEKEKPNLEISELAPVPPPVVKKPVEVVPTQIKKPKTPKPTGTAYPKATPAPAVGEREPFGGKREAPPMTAATVLASFAPPSTPIQPLSTKPVPPAKFIEGPGVTEAKVTWSGLPEMAWNQITLVVPAVEGRAVWKLTPSAAMYLKSSMVEIMSASSRSRRLNPATVTRQGETITIKGRAGEYTHPCEDGEEQEVVLEVAQRTVAGSGMTIRRLVKIPINAFLNTHGELETLILRAPYAVSIVENPKNVVVVSVAKSPNVVTFMNRHGADSRVAYMRRTASNAKLTQSCIAIRRKQVTSVSNPITVITRCDAKAAAKETLHTVYGFITRVTEDRALAFNSMGTIRFRGNYEPQGSRELPKSLEYRSTLPQDEDKHTEFKEAQGAVTRKHGRKLMKATINAFLNTDDGVVSSMRPQLDGDACRVTIIPLTNVRADDKRHVVVVSVSKSPHRVTYMARDGPERDVAYLRRSASNCVLSASCIATRHKAPAYSPNPYLPTTQEAPNQTRDMPLPIVKEDRTRTEDRPAVISPPHASAIAPVYLVAPPKAHTSLYTVRFMGMGGRGDLSDAVVEEFCSLHGVEDPVLIPKGDNGGQHNFSGFVGRVTKKKATVFQARRPTTFGAIYMTCQTWKPTEDLPKGLLPLVKELRPPEPPKTKAKKVDKTGSSKPKPNPKPKTKTEAKPNPNPNSKAQTKPKSQTNAKTHTVTKNKPPKTQAEAAPLTQPVKPHINPKIKPEVHVQRQPRRTTDKKPLQSLVVFTPVSIVVLLFRIVFEV</sequence>
<name>A0A9K3GF02_9EUKA</name>
<dbReference type="Proteomes" id="UP000265618">
    <property type="component" value="Unassembled WGS sequence"/>
</dbReference>
<dbReference type="Gene3D" id="2.160.20.80">
    <property type="entry name" value="E3 ubiquitin-protein ligase SopA"/>
    <property type="match status" value="1"/>
</dbReference>
<feature type="compositionally biased region" description="Acidic residues" evidence="1">
    <location>
        <begin position="83"/>
        <end position="92"/>
    </location>
</feature>
<feature type="region of interest" description="Disordered" evidence="1">
    <location>
        <begin position="939"/>
        <end position="969"/>
    </location>
</feature>
<feature type="compositionally biased region" description="Basic and acidic residues" evidence="1">
    <location>
        <begin position="1637"/>
        <end position="1651"/>
    </location>
</feature>
<feature type="region of interest" description="Disordered" evidence="1">
    <location>
        <begin position="844"/>
        <end position="910"/>
    </location>
</feature>